<evidence type="ECO:0000313" key="2">
    <source>
        <dbReference type="EMBL" id="UWM45024.1"/>
    </source>
</evidence>
<accession>A0ABY5UNN3</accession>
<keyword evidence="3" id="KW-1185">Reference proteome</keyword>
<name>A0ABY5UNN3_9GAMM</name>
<dbReference type="GeneID" id="75142481"/>
<protein>
    <recommendedName>
        <fullName evidence="4">Alpha-related fimbriae major subunit</fullName>
    </recommendedName>
</protein>
<dbReference type="Proteomes" id="UP001057860">
    <property type="component" value="Chromosome"/>
</dbReference>
<evidence type="ECO:0000256" key="1">
    <source>
        <dbReference type="SAM" id="SignalP"/>
    </source>
</evidence>
<keyword evidence="1" id="KW-0732">Signal</keyword>
<evidence type="ECO:0000313" key="3">
    <source>
        <dbReference type="Proteomes" id="UP001057860"/>
    </source>
</evidence>
<feature type="signal peptide" evidence="1">
    <location>
        <begin position="1"/>
        <end position="23"/>
    </location>
</feature>
<proteinExistence type="predicted"/>
<reference evidence="2" key="1">
    <citation type="submission" date="2022-08" db="EMBL/GenBank/DDBJ databases">
        <authorList>
            <person name="Bogun A."/>
            <person name="Kislichkina A."/>
            <person name="Solomentsev V."/>
            <person name="Skryabin Y."/>
            <person name="Sizova A."/>
            <person name="Platonov M."/>
            <person name="Dentovskaya S."/>
        </authorList>
    </citation>
    <scope>NUCLEOTIDE SEQUENCE</scope>
    <source>
        <strain evidence="2">SCPM-O-B-7604</strain>
    </source>
</reference>
<organism evidence="2 3">
    <name type="scientific">Yersinia alsatica</name>
    <dbReference type="NCBI Taxonomy" id="2890317"/>
    <lineage>
        <taxon>Bacteria</taxon>
        <taxon>Pseudomonadati</taxon>
        <taxon>Pseudomonadota</taxon>
        <taxon>Gammaproteobacteria</taxon>
        <taxon>Enterobacterales</taxon>
        <taxon>Yersiniaceae</taxon>
        <taxon>Yersinia</taxon>
    </lineage>
</organism>
<evidence type="ECO:0008006" key="4">
    <source>
        <dbReference type="Google" id="ProtNLM"/>
    </source>
</evidence>
<gene>
    <name evidence="2" type="ORF">N0H69_20740</name>
</gene>
<dbReference type="RefSeq" id="WP_050152139.1">
    <property type="nucleotide sequence ID" value="NZ_CABHWO010000090.1"/>
</dbReference>
<sequence>MNIKYKQLLMGLMLLMLQPTAIASPLFYNNFVQNYSHCSVKLLDDNSVKVSFKVDLVNNLFIQDSPYQKSWAKLIGLPSDEATYIDLARHNALLSLYFYHADGSPNVNIGVKDLNNISLNGATLDSSNDNIKEIKFNSHKTFNNRHKSYEVSFTVNPNVLKSIRIGATVGGELSFVNDDYIDDVDKKPRPSAYSLFASKGVSFGPYGKACKPFDPQANIAPDTFKVAPKFQLSSAVWQLESIDLDSLLERTADNNGSLHLRLKNASANRFCINYRAMGVQNNNYMISASNINALDNSGQYFQLKENAGNNLINYNVRFVSDENPSKKFVLPKDKKFIQLIANNYADKQEMCWSPEIYLYRTDSMDKGSYSDTLTFTITPES</sequence>
<feature type="chain" id="PRO_5045936367" description="Alpha-related fimbriae major subunit" evidence="1">
    <location>
        <begin position="24"/>
        <end position="381"/>
    </location>
</feature>
<dbReference type="EMBL" id="CP104006">
    <property type="protein sequence ID" value="UWM45024.1"/>
    <property type="molecule type" value="Genomic_DNA"/>
</dbReference>